<evidence type="ECO:0000256" key="2">
    <source>
        <dbReference type="ARBA" id="ARBA00022603"/>
    </source>
</evidence>
<dbReference type="FunFam" id="3.40.50.150:FF:000211">
    <property type="entry name" value="Methyltransferase-like protein 13"/>
    <property type="match status" value="1"/>
</dbReference>
<evidence type="ECO:0000313" key="8">
    <source>
        <dbReference type="EMBL" id="PSS35675.1"/>
    </source>
</evidence>
<dbReference type="OrthoDB" id="411785at2759"/>
<dbReference type="EMBL" id="NKQK01000001">
    <property type="protein sequence ID" value="PSS35675.1"/>
    <property type="molecule type" value="Genomic_DNA"/>
</dbReference>
<dbReference type="PANTHER" id="PTHR12176">
    <property type="entry name" value="SAM-DEPENDENT METHYLTRANSFERASE SUPERFAMILY PROTEIN"/>
    <property type="match status" value="1"/>
</dbReference>
<dbReference type="SUPFAM" id="SSF53335">
    <property type="entry name" value="S-adenosyl-L-methionine-dependent methyltransferases"/>
    <property type="match status" value="2"/>
</dbReference>
<organism evidence="8 9">
    <name type="scientific">Actinidia chinensis var. chinensis</name>
    <name type="common">Chinese soft-hair kiwi</name>
    <dbReference type="NCBI Taxonomy" id="1590841"/>
    <lineage>
        <taxon>Eukaryota</taxon>
        <taxon>Viridiplantae</taxon>
        <taxon>Streptophyta</taxon>
        <taxon>Embryophyta</taxon>
        <taxon>Tracheophyta</taxon>
        <taxon>Spermatophyta</taxon>
        <taxon>Magnoliopsida</taxon>
        <taxon>eudicotyledons</taxon>
        <taxon>Gunneridae</taxon>
        <taxon>Pentapetalae</taxon>
        <taxon>asterids</taxon>
        <taxon>Ericales</taxon>
        <taxon>Actinidiaceae</taxon>
        <taxon>Actinidia</taxon>
    </lineage>
</organism>
<dbReference type="AlphaFoldDB" id="A0A2R6S069"/>
<protein>
    <submittedName>
        <fullName evidence="8">Methyltransferase-like protein</fullName>
    </submittedName>
</protein>
<keyword evidence="6" id="KW-0812">Transmembrane</keyword>
<dbReference type="CDD" id="cd02440">
    <property type="entry name" value="AdoMet_MTases"/>
    <property type="match status" value="1"/>
</dbReference>
<reference evidence="8 9" key="1">
    <citation type="submission" date="2017-07" db="EMBL/GenBank/DDBJ databases">
        <title>An improved, manually edited Actinidia chinensis var. chinensis (kiwifruit) genome highlights the challenges associated with draft genomes and gene prediction in plants.</title>
        <authorList>
            <person name="Pilkington S."/>
            <person name="Crowhurst R."/>
            <person name="Hilario E."/>
            <person name="Nardozza S."/>
            <person name="Fraser L."/>
            <person name="Peng Y."/>
            <person name="Gunaseelan K."/>
            <person name="Simpson R."/>
            <person name="Tahir J."/>
            <person name="Deroles S."/>
            <person name="Templeton K."/>
            <person name="Luo Z."/>
            <person name="Davy M."/>
            <person name="Cheng C."/>
            <person name="Mcneilage M."/>
            <person name="Scaglione D."/>
            <person name="Liu Y."/>
            <person name="Zhang Q."/>
            <person name="Datson P."/>
            <person name="De Silva N."/>
            <person name="Gardiner S."/>
            <person name="Bassett H."/>
            <person name="Chagne D."/>
            <person name="Mccallum J."/>
            <person name="Dzierzon H."/>
            <person name="Deng C."/>
            <person name="Wang Y.-Y."/>
            <person name="Barron N."/>
            <person name="Manako K."/>
            <person name="Bowen J."/>
            <person name="Foster T."/>
            <person name="Erridge Z."/>
            <person name="Tiffin H."/>
            <person name="Waite C."/>
            <person name="Davies K."/>
            <person name="Grierson E."/>
            <person name="Laing W."/>
            <person name="Kirk R."/>
            <person name="Chen X."/>
            <person name="Wood M."/>
            <person name="Montefiori M."/>
            <person name="Brummell D."/>
            <person name="Schwinn K."/>
            <person name="Catanach A."/>
            <person name="Fullerton C."/>
            <person name="Li D."/>
            <person name="Meiyalaghan S."/>
            <person name="Nieuwenhuizen N."/>
            <person name="Read N."/>
            <person name="Prakash R."/>
            <person name="Hunter D."/>
            <person name="Zhang H."/>
            <person name="Mckenzie M."/>
            <person name="Knabel M."/>
            <person name="Harris A."/>
            <person name="Allan A."/>
            <person name="Chen A."/>
            <person name="Janssen B."/>
            <person name="Plunkett B."/>
            <person name="Dwamena C."/>
            <person name="Voogd C."/>
            <person name="Leif D."/>
            <person name="Lafferty D."/>
            <person name="Souleyre E."/>
            <person name="Varkonyi-Gasic E."/>
            <person name="Gambi F."/>
            <person name="Hanley J."/>
            <person name="Yao J.-L."/>
            <person name="Cheung J."/>
            <person name="David K."/>
            <person name="Warren B."/>
            <person name="Marsh K."/>
            <person name="Snowden K."/>
            <person name="Lin-Wang K."/>
            <person name="Brian L."/>
            <person name="Martinez-Sanchez M."/>
            <person name="Wang M."/>
            <person name="Ileperuma N."/>
            <person name="Macnee N."/>
            <person name="Campin R."/>
            <person name="Mcatee P."/>
            <person name="Drummond R."/>
            <person name="Espley R."/>
            <person name="Ireland H."/>
            <person name="Wu R."/>
            <person name="Atkinson R."/>
            <person name="Karunairetnam S."/>
            <person name="Bulley S."/>
            <person name="Chunkath S."/>
            <person name="Hanley Z."/>
            <person name="Storey R."/>
            <person name="Thrimawithana A."/>
            <person name="Thomson S."/>
            <person name="David C."/>
            <person name="Testolin R."/>
        </authorList>
    </citation>
    <scope>NUCLEOTIDE SEQUENCE [LARGE SCALE GENOMIC DNA]</scope>
    <source>
        <strain evidence="9">cv. Red5</strain>
        <tissue evidence="8">Young leaf</tissue>
    </source>
</reference>
<name>A0A2R6S069_ACTCC</name>
<evidence type="ECO:0000256" key="3">
    <source>
        <dbReference type="ARBA" id="ARBA00022679"/>
    </source>
</evidence>
<dbReference type="Gene3D" id="3.40.50.150">
    <property type="entry name" value="Vaccinia Virus protein VP39"/>
    <property type="match status" value="2"/>
</dbReference>
<evidence type="ECO:0000256" key="6">
    <source>
        <dbReference type="SAM" id="Phobius"/>
    </source>
</evidence>
<feature type="compositionally biased region" description="Basic residues" evidence="5">
    <location>
        <begin position="477"/>
        <end position="489"/>
    </location>
</feature>
<evidence type="ECO:0000256" key="1">
    <source>
        <dbReference type="ARBA" id="ARBA00008361"/>
    </source>
</evidence>
<reference evidence="9" key="2">
    <citation type="journal article" date="2018" name="BMC Genomics">
        <title>A manually annotated Actinidia chinensis var. chinensis (kiwifruit) genome highlights the challenges associated with draft genomes and gene prediction in plants.</title>
        <authorList>
            <person name="Pilkington S.M."/>
            <person name="Crowhurst R."/>
            <person name="Hilario E."/>
            <person name="Nardozza S."/>
            <person name="Fraser L."/>
            <person name="Peng Y."/>
            <person name="Gunaseelan K."/>
            <person name="Simpson R."/>
            <person name="Tahir J."/>
            <person name="Deroles S.C."/>
            <person name="Templeton K."/>
            <person name="Luo Z."/>
            <person name="Davy M."/>
            <person name="Cheng C."/>
            <person name="McNeilage M."/>
            <person name="Scaglione D."/>
            <person name="Liu Y."/>
            <person name="Zhang Q."/>
            <person name="Datson P."/>
            <person name="De Silva N."/>
            <person name="Gardiner S.E."/>
            <person name="Bassett H."/>
            <person name="Chagne D."/>
            <person name="McCallum J."/>
            <person name="Dzierzon H."/>
            <person name="Deng C."/>
            <person name="Wang Y.Y."/>
            <person name="Barron L."/>
            <person name="Manako K."/>
            <person name="Bowen J."/>
            <person name="Foster T.M."/>
            <person name="Erridge Z.A."/>
            <person name="Tiffin H."/>
            <person name="Waite C.N."/>
            <person name="Davies K.M."/>
            <person name="Grierson E.P."/>
            <person name="Laing W.A."/>
            <person name="Kirk R."/>
            <person name="Chen X."/>
            <person name="Wood M."/>
            <person name="Montefiori M."/>
            <person name="Brummell D.A."/>
            <person name="Schwinn K.E."/>
            <person name="Catanach A."/>
            <person name="Fullerton C."/>
            <person name="Li D."/>
            <person name="Meiyalaghan S."/>
            <person name="Nieuwenhuizen N."/>
            <person name="Read N."/>
            <person name="Prakash R."/>
            <person name="Hunter D."/>
            <person name="Zhang H."/>
            <person name="McKenzie M."/>
            <person name="Knabel M."/>
            <person name="Harris A."/>
            <person name="Allan A.C."/>
            <person name="Gleave A."/>
            <person name="Chen A."/>
            <person name="Janssen B.J."/>
            <person name="Plunkett B."/>
            <person name="Ampomah-Dwamena C."/>
            <person name="Voogd C."/>
            <person name="Leif D."/>
            <person name="Lafferty D."/>
            <person name="Souleyre E.J.F."/>
            <person name="Varkonyi-Gasic E."/>
            <person name="Gambi F."/>
            <person name="Hanley J."/>
            <person name="Yao J.L."/>
            <person name="Cheung J."/>
            <person name="David K.M."/>
            <person name="Warren B."/>
            <person name="Marsh K."/>
            <person name="Snowden K.C."/>
            <person name="Lin-Wang K."/>
            <person name="Brian L."/>
            <person name="Martinez-Sanchez M."/>
            <person name="Wang M."/>
            <person name="Ileperuma N."/>
            <person name="Macnee N."/>
            <person name="Campin R."/>
            <person name="McAtee P."/>
            <person name="Drummond R.S.M."/>
            <person name="Espley R.V."/>
            <person name="Ireland H.S."/>
            <person name="Wu R."/>
            <person name="Atkinson R.G."/>
            <person name="Karunairetnam S."/>
            <person name="Bulley S."/>
            <person name="Chunkath S."/>
            <person name="Hanley Z."/>
            <person name="Storey R."/>
            <person name="Thrimawithana A.H."/>
            <person name="Thomson S."/>
            <person name="David C."/>
            <person name="Testolin R."/>
            <person name="Huang H."/>
            <person name="Hellens R.P."/>
            <person name="Schaffer R.J."/>
        </authorList>
    </citation>
    <scope>NUCLEOTIDE SEQUENCE [LARGE SCALE GENOMIC DNA]</scope>
    <source>
        <strain evidence="9">cv. Red5</strain>
    </source>
</reference>
<comment type="similarity">
    <text evidence="1">Belongs to the methyltransferase superfamily.</text>
</comment>
<dbReference type="PANTHER" id="PTHR12176:SF78">
    <property type="entry name" value="EEF1A LYSINE AND N-TERMINAL METHYLTRANSFERASE"/>
    <property type="match status" value="1"/>
</dbReference>
<keyword evidence="3 8" id="KW-0808">Transferase</keyword>
<dbReference type="InterPro" id="IPR013216">
    <property type="entry name" value="Methyltransf_11"/>
</dbReference>
<dbReference type="Gramene" id="PSS35675">
    <property type="protein sequence ID" value="PSS35675"/>
    <property type="gene ID" value="CEY00_Acc00159"/>
</dbReference>
<sequence>MGKRDQEEELLKTLGDFTSKENWDKFFTLRGTDDSFEWYAEWPQLSDPLLSQLSSPPDAAESVQILVPGCGNSRLSENLYDAGFRGITNIDFSKVVISDMLRRNVRSRPGMRWRVMDMTSMQFVDETFDVVLDKGGLDALMEPELGPELGNQYLSEVKRVLKSGGKFICLTLEESHVLGLLFPKFRYGWKMSLHVIPQKPSDKPNLHTFMVIAEKEKSAVLQQISSAIIPSSLDCYGSQVHGLQEALESENQIRAEYSSGSDILYSFEDLQLGAKGDLTELSPGRRVLLTLGQQGASRFCYKVVLLDAQQQSSSFVYHFGVFLVPKARAREWLFSSEEGQWQIVESSKAARLMMVLLDSSHANASMDEIQKDLSPLVKQLAPGRDNSESQIPFMAASDGIKQRKIVHQVTSPLTGPIVVDDVVYEIVDNDISRLFPSKDLIFRRLTFQRMEGLVQSEALLTKEGSQKILENIEQKKTRSSSKSKKKGNHRRNDPKLSVSHDFSGYWRVDHTYLASSYHSGIIAGFMLISSYLENASSTGRMVKAVVIGLGAGLLPMFLHACLPILCIEAVELDPMVLNLARDFYGFREDEDLKVHITDGIQFVKGNYEVADRVCNVDPPYSNGTGNAIDAEGKKTNRIDVLIVDVDSSDSSSGLTCPASDFVEESFLSTVKNSLSEQGLFVINLVSRSSTIREMVVSRMKMVFSNLFHLQLEEDVNEVLFALSTNVDIKEDCFQEASLRLEKLLKFEHPERSKSIIDATKKIKSLK</sequence>
<gene>
    <name evidence="8" type="ORF">CEY00_Acc00159</name>
</gene>
<dbReference type="Proteomes" id="UP000241394">
    <property type="component" value="Chromosome LG1"/>
</dbReference>
<evidence type="ECO:0000313" key="9">
    <source>
        <dbReference type="Proteomes" id="UP000241394"/>
    </source>
</evidence>
<dbReference type="GO" id="GO:0008757">
    <property type="term" value="F:S-adenosylmethionine-dependent methyltransferase activity"/>
    <property type="evidence" value="ECO:0007669"/>
    <property type="project" value="InterPro"/>
</dbReference>
<evidence type="ECO:0000256" key="5">
    <source>
        <dbReference type="SAM" id="MobiDB-lite"/>
    </source>
</evidence>
<feature type="domain" description="Methyltransferase type 11" evidence="7">
    <location>
        <begin position="68"/>
        <end position="169"/>
    </location>
</feature>
<dbReference type="InterPro" id="IPR029063">
    <property type="entry name" value="SAM-dependent_MTases_sf"/>
</dbReference>
<dbReference type="InterPro" id="IPR051419">
    <property type="entry name" value="Lys/N-term_MeTrsfase_sf"/>
</dbReference>
<dbReference type="STRING" id="1590841.A0A2R6S069"/>
<dbReference type="GO" id="GO:0032259">
    <property type="term" value="P:methylation"/>
    <property type="evidence" value="ECO:0007669"/>
    <property type="project" value="UniProtKB-KW"/>
</dbReference>
<dbReference type="FunCoup" id="A0A2R6S069">
    <property type="interactions" value="4492"/>
</dbReference>
<dbReference type="FunFam" id="3.40.50.150:FF:000256">
    <property type="entry name" value="S-adenosyl-L-methionine-dependent methyltransferase superfamily protein"/>
    <property type="match status" value="1"/>
</dbReference>
<evidence type="ECO:0000256" key="4">
    <source>
        <dbReference type="ARBA" id="ARBA00023268"/>
    </source>
</evidence>
<keyword evidence="6" id="KW-0472">Membrane</keyword>
<keyword evidence="9" id="KW-1185">Reference proteome</keyword>
<accession>A0A2R6S069</accession>
<feature type="region of interest" description="Disordered" evidence="5">
    <location>
        <begin position="470"/>
        <end position="496"/>
    </location>
</feature>
<proteinExistence type="inferred from homology"/>
<dbReference type="Pfam" id="PF08241">
    <property type="entry name" value="Methyltransf_11"/>
    <property type="match status" value="1"/>
</dbReference>
<evidence type="ECO:0000259" key="7">
    <source>
        <dbReference type="Pfam" id="PF08241"/>
    </source>
</evidence>
<keyword evidence="6" id="KW-1133">Transmembrane helix</keyword>
<feature type="transmembrane region" description="Helical" evidence="6">
    <location>
        <begin position="544"/>
        <end position="565"/>
    </location>
</feature>
<dbReference type="InParanoid" id="A0A2R6S069"/>
<keyword evidence="4" id="KW-0511">Multifunctional enzyme</keyword>
<dbReference type="GO" id="GO:0009820">
    <property type="term" value="P:alkaloid metabolic process"/>
    <property type="evidence" value="ECO:0007669"/>
    <property type="project" value="UniProtKB-KW"/>
</dbReference>
<comment type="caution">
    <text evidence="8">The sequence shown here is derived from an EMBL/GenBank/DDBJ whole genome shotgun (WGS) entry which is preliminary data.</text>
</comment>
<feature type="transmembrane region" description="Helical" evidence="6">
    <location>
        <begin position="512"/>
        <end position="532"/>
    </location>
</feature>
<dbReference type="OMA" id="FEWYGAF"/>
<keyword evidence="2 8" id="KW-0489">Methyltransferase</keyword>